<dbReference type="SUPFAM" id="SSF56954">
    <property type="entry name" value="Outer membrane efflux proteins (OEP)"/>
    <property type="match status" value="1"/>
</dbReference>
<proteinExistence type="inferred from homology"/>
<dbReference type="PIRSF" id="PIRSF001892">
    <property type="entry name" value="CyaE"/>
    <property type="match status" value="1"/>
</dbReference>
<comment type="caution">
    <text evidence="2">The sequence shown here is derived from an EMBL/GenBank/DDBJ whole genome shotgun (WGS) entry which is preliminary data.</text>
</comment>
<dbReference type="RefSeq" id="WP_062502555.1">
    <property type="nucleotide sequence ID" value="NZ_BEWO01000040.1"/>
</dbReference>
<evidence type="ECO:0000313" key="3">
    <source>
        <dbReference type="Proteomes" id="UP001156613"/>
    </source>
</evidence>
<gene>
    <name evidence="2" type="primary">cyaE</name>
    <name evidence="2" type="ORF">GCM10010937_14840</name>
</gene>
<reference evidence="3" key="1">
    <citation type="journal article" date="2019" name="Int. J. Syst. Evol. Microbiol.">
        <title>The Global Catalogue of Microorganisms (GCM) 10K type strain sequencing project: providing services to taxonomists for standard genome sequencing and annotation.</title>
        <authorList>
            <consortium name="The Broad Institute Genomics Platform"/>
            <consortium name="The Broad Institute Genome Sequencing Center for Infectious Disease"/>
            <person name="Wu L."/>
            <person name="Ma J."/>
        </authorList>
    </citation>
    <scope>NUCLEOTIDE SEQUENCE [LARGE SCALE GENOMIC DNA]</scope>
    <source>
        <strain evidence="3">NBRC 3271</strain>
    </source>
</reference>
<dbReference type="Gene3D" id="1.20.1600.10">
    <property type="entry name" value="Outer membrane efflux proteins (OEP)"/>
    <property type="match status" value="1"/>
</dbReference>
<protein>
    <submittedName>
        <fullName evidence="2">Protein CyaE</fullName>
    </submittedName>
</protein>
<dbReference type="InterPro" id="IPR028351">
    <property type="entry name" value="CyaE"/>
</dbReference>
<dbReference type="Pfam" id="PF02321">
    <property type="entry name" value="OEP"/>
    <property type="match status" value="2"/>
</dbReference>
<sequence length="551" mass="57988">MIYSPQIFSQLVSSSRPPSSRLWFLLTPLLLSGCATQALDTAPGRPDRPWQPNVAVGGELVPGKPSPHTLTVPAGYTLPSNQKIHVRPPASELGFQTGHAYSLSELIDIAQSSNPETRRAWNLARDAALTVGITKSTYLPRLTATVVGGYNHSRNDGASPSISNGGLAGDAINSGLNGLNSALGGIRNSRSGAGEIQTLGLEWLLFDFGKREAIIAATEQAQIATNILFTAAHQKIIYNVTTAYYTHAAAQNRVALLHKARDNARFVEAAATARLHQGQGTIVDVTQARQATAQTELRLVQAEGDEQNTALELLNAIGLSPNTKLETLDISGRPLGLNDIRLTDALVQQAVSRRPDVLAAYAHAKAAKSRVRAAKSEFLPKIFMTGNVAYTTGRLALSSVPGVGSEAPPTLNLSSNAFSSLILGGITVPIFDGGTRMALLKQAEDQSDSAEATVQQTIDSSVKQIVAAENALHTSLSAYAASDKLETAAMTGFKASTAAYQNGVGSMTQVSISQNAYLDAMLSHSDAYYAALIAAASLAFGTGSLSQNEGL</sequence>
<keyword evidence="3" id="KW-1185">Reference proteome</keyword>
<dbReference type="EMBL" id="BSNT01000050">
    <property type="protein sequence ID" value="GLQ59681.1"/>
    <property type="molecule type" value="Genomic_DNA"/>
</dbReference>
<comment type="similarity">
    <text evidence="1">Belongs to the outer membrane factor (OMF) (TC 1.B.17) family.</text>
</comment>
<dbReference type="InterPro" id="IPR010131">
    <property type="entry name" value="MdtP/NodT-like"/>
</dbReference>
<name>A0ABQ5WIS0_GLUJA</name>
<accession>A0ABQ5WIS0</accession>
<evidence type="ECO:0000313" key="2">
    <source>
        <dbReference type="EMBL" id="GLQ59681.1"/>
    </source>
</evidence>
<dbReference type="InterPro" id="IPR003423">
    <property type="entry name" value="OMP_efflux"/>
</dbReference>
<organism evidence="2 3">
    <name type="scientific">Gluconobacter japonicus</name>
    <dbReference type="NCBI Taxonomy" id="376620"/>
    <lineage>
        <taxon>Bacteria</taxon>
        <taxon>Pseudomonadati</taxon>
        <taxon>Pseudomonadota</taxon>
        <taxon>Alphaproteobacteria</taxon>
        <taxon>Acetobacterales</taxon>
        <taxon>Acetobacteraceae</taxon>
        <taxon>Gluconobacter</taxon>
    </lineage>
</organism>
<dbReference type="PANTHER" id="PTHR30203:SF29">
    <property type="entry name" value="PROTEIN CYAE"/>
    <property type="match status" value="1"/>
</dbReference>
<dbReference type="PANTHER" id="PTHR30203">
    <property type="entry name" value="OUTER MEMBRANE CATION EFFLUX PROTEIN"/>
    <property type="match status" value="1"/>
</dbReference>
<dbReference type="Proteomes" id="UP001156613">
    <property type="component" value="Unassembled WGS sequence"/>
</dbReference>
<evidence type="ECO:0000256" key="1">
    <source>
        <dbReference type="ARBA" id="ARBA00007613"/>
    </source>
</evidence>